<evidence type="ECO:0000313" key="2">
    <source>
        <dbReference type="EMBL" id="SLM36103.1"/>
    </source>
</evidence>
<feature type="compositionally biased region" description="Basic and acidic residues" evidence="1">
    <location>
        <begin position="120"/>
        <end position="137"/>
    </location>
</feature>
<accession>A0A1W5CYZ4</accession>
<feature type="compositionally biased region" description="Basic and acidic residues" evidence="1">
    <location>
        <begin position="145"/>
        <end position="189"/>
    </location>
</feature>
<dbReference type="Proteomes" id="UP000192927">
    <property type="component" value="Unassembled WGS sequence"/>
</dbReference>
<name>A0A1W5CYZ4_9LECA</name>
<keyword evidence="3" id="KW-1185">Reference proteome</keyword>
<organism evidence="2 3">
    <name type="scientific">Lasallia pustulata</name>
    <dbReference type="NCBI Taxonomy" id="136370"/>
    <lineage>
        <taxon>Eukaryota</taxon>
        <taxon>Fungi</taxon>
        <taxon>Dikarya</taxon>
        <taxon>Ascomycota</taxon>
        <taxon>Pezizomycotina</taxon>
        <taxon>Lecanoromycetes</taxon>
        <taxon>OSLEUM clade</taxon>
        <taxon>Umbilicariomycetidae</taxon>
        <taxon>Umbilicariales</taxon>
        <taxon>Umbilicariaceae</taxon>
        <taxon>Lasallia</taxon>
    </lineage>
</organism>
<feature type="compositionally biased region" description="Basic and acidic residues" evidence="1">
    <location>
        <begin position="96"/>
        <end position="109"/>
    </location>
</feature>
<sequence length="236" mass="26646">MAAKKGARNADPEIMNSARTSISRSFIKRDIAKIAREEWTQYWKTTNQGQQYSKFQTNLELKMKLKELKQADRLTFTTFTQIKLGHGYFKSYLGNNEDKDADKEGKVEDGSPTVANKTKGSKEDKHEEVDENGKEKNTNATVENTSKKAETNKHKDANEDVKEKDSNKVPVDAEKEHDPSAAAREENNHNNDPPIAPLSKQPLDDEPSSTTKEEKKNCITLVPQPLLCPRNPYPLS</sequence>
<feature type="region of interest" description="Disordered" evidence="1">
    <location>
        <begin position="96"/>
        <end position="236"/>
    </location>
</feature>
<proteinExistence type="predicted"/>
<reference evidence="3" key="1">
    <citation type="submission" date="2017-03" db="EMBL/GenBank/DDBJ databases">
        <authorList>
            <person name="Sharma R."/>
            <person name="Thines M."/>
        </authorList>
    </citation>
    <scope>NUCLEOTIDE SEQUENCE [LARGE SCALE GENOMIC DNA]</scope>
</reference>
<evidence type="ECO:0000313" key="3">
    <source>
        <dbReference type="Proteomes" id="UP000192927"/>
    </source>
</evidence>
<evidence type="ECO:0000256" key="1">
    <source>
        <dbReference type="SAM" id="MobiDB-lite"/>
    </source>
</evidence>
<dbReference type="AlphaFoldDB" id="A0A1W5CYZ4"/>
<dbReference type="EMBL" id="FWEW01000890">
    <property type="protein sequence ID" value="SLM36103.1"/>
    <property type="molecule type" value="Genomic_DNA"/>
</dbReference>
<protein>
    <submittedName>
        <fullName evidence="2">Uncharacterized protein</fullName>
    </submittedName>
</protein>